<dbReference type="GO" id="GO:0097053">
    <property type="term" value="P:L-kynurenine catabolic process"/>
    <property type="evidence" value="ECO:0007669"/>
    <property type="project" value="UniProtKB-UniRule"/>
</dbReference>
<evidence type="ECO:0000256" key="3">
    <source>
        <dbReference type="ARBA" id="ARBA00022898"/>
    </source>
</evidence>
<comment type="catalytic activity">
    <reaction evidence="5">
        <text>3-hydroxy-L-kynurenine + H2O = 3-hydroxyanthranilate + L-alanine + H(+)</text>
        <dbReference type="Rhea" id="RHEA:25143"/>
        <dbReference type="ChEBI" id="CHEBI:15377"/>
        <dbReference type="ChEBI" id="CHEBI:15378"/>
        <dbReference type="ChEBI" id="CHEBI:36559"/>
        <dbReference type="ChEBI" id="CHEBI:57972"/>
        <dbReference type="ChEBI" id="CHEBI:58125"/>
        <dbReference type="EC" id="3.7.1.3"/>
    </reaction>
</comment>
<protein>
    <recommendedName>
        <fullName evidence="4 5">Kynureninase</fullName>
        <ecNumber evidence="4 5">3.7.1.3</ecNumber>
    </recommendedName>
    <alternativeName>
        <fullName evidence="4">L-kynurenine hydrolase</fullName>
    </alternativeName>
</protein>
<dbReference type="Pfam" id="PF22580">
    <property type="entry name" value="KYNU_C"/>
    <property type="match status" value="1"/>
</dbReference>
<dbReference type="GO" id="GO:0034354">
    <property type="term" value="P:'de novo' NAD+ biosynthetic process from L-tryptophan"/>
    <property type="evidence" value="ECO:0007669"/>
    <property type="project" value="UniProtKB-UniRule"/>
</dbReference>
<dbReference type="HAMAP" id="MF_01970">
    <property type="entry name" value="Kynureninase"/>
    <property type="match status" value="1"/>
</dbReference>
<evidence type="ECO:0000256" key="4">
    <source>
        <dbReference type="HAMAP-Rule" id="MF_03017"/>
    </source>
</evidence>
<feature type="binding site" evidence="4">
    <location>
        <position position="297"/>
    </location>
    <ligand>
        <name>pyridoxal 5'-phosphate</name>
        <dbReference type="ChEBI" id="CHEBI:597326"/>
    </ligand>
</feature>
<keyword evidence="3 4" id="KW-0663">Pyridoxal phosphate</keyword>
<organism evidence="6 7">
    <name type="scientific">Galendromus occidentalis</name>
    <name type="common">western predatory mite</name>
    <dbReference type="NCBI Taxonomy" id="34638"/>
    <lineage>
        <taxon>Eukaryota</taxon>
        <taxon>Metazoa</taxon>
        <taxon>Ecdysozoa</taxon>
        <taxon>Arthropoda</taxon>
        <taxon>Chelicerata</taxon>
        <taxon>Arachnida</taxon>
        <taxon>Acari</taxon>
        <taxon>Parasitiformes</taxon>
        <taxon>Mesostigmata</taxon>
        <taxon>Gamasina</taxon>
        <taxon>Phytoseioidea</taxon>
        <taxon>Phytoseiidae</taxon>
        <taxon>Typhlodrominae</taxon>
        <taxon>Galendromus</taxon>
    </lineage>
</organism>
<feature type="binding site" evidence="4">
    <location>
        <position position="326"/>
    </location>
    <ligand>
        <name>pyridoxal 5'-phosphate</name>
        <dbReference type="ChEBI" id="CHEBI:597326"/>
    </ligand>
</feature>
<evidence type="ECO:0000313" key="6">
    <source>
        <dbReference type="Proteomes" id="UP000694867"/>
    </source>
</evidence>
<comment type="subcellular location">
    <subcellularLocation>
        <location evidence="4 5">Cytoplasm</location>
    </subcellularLocation>
</comment>
<feature type="binding site" evidence="4">
    <location>
        <position position="130"/>
    </location>
    <ligand>
        <name>pyridoxal 5'-phosphate</name>
        <dbReference type="ChEBI" id="CHEBI:597326"/>
    </ligand>
</feature>
<keyword evidence="4 5" id="KW-0963">Cytoplasm</keyword>
<dbReference type="InterPro" id="IPR010111">
    <property type="entry name" value="Kynureninase"/>
</dbReference>
<feature type="binding site" evidence="4">
    <location>
        <begin position="158"/>
        <end position="161"/>
    </location>
    <ligand>
        <name>pyridoxal 5'-phosphate</name>
        <dbReference type="ChEBI" id="CHEBI:597326"/>
    </ligand>
</feature>
<feature type="modified residue" description="N6-(pyridoxal phosphate)lysine" evidence="4">
    <location>
        <position position="269"/>
    </location>
</feature>
<name>A0AAJ6W078_9ACAR</name>
<dbReference type="GO" id="GO:0043420">
    <property type="term" value="P:anthranilate metabolic process"/>
    <property type="evidence" value="ECO:0007669"/>
    <property type="project" value="UniProtKB-UniRule"/>
</dbReference>
<dbReference type="RefSeq" id="XP_003747786.1">
    <property type="nucleotide sequence ID" value="XM_003747738.1"/>
</dbReference>
<comment type="subunit">
    <text evidence="4 5">Homodimer.</text>
</comment>
<sequence length="453" mass="50761">MEEKLLAELSGHASRTGYPLNSEAFARAMDETDELRYLREEFRYPKMKDLPCTAEKSDEECVYFCGHSLGLMPRSASSNINRVLESWAQMGVEHHAHGYLKAAYCELSPKNQMARLAGCHPEEVVIMNGLTVNLHLLMLNFYRPSSERYKILIEGAAFPSDMYAVKSQLALHGYSVEEGLIQLEGRGDSDIIDEEDIVEVLRCEGSRIALVVLPTTQYYTGQVFDIGMLTEVAHQQGCLVLCDAAHSIGNVTLKLHEWDVDCAVWCSYKYLNSGAGGAGAAFIHRRHLKKLPAVHGWWGNDTATKFLMKRDFEPVPNSADMYKLSNAPPVLIAPMMASLDIFDRACEGKRLRKQRLLTGFLEYLLLKMSSSGLPLIQITPRDPNRRGSMLCVKLSSAPENLHSLLQERGVVCDVRQPGVIRITPCPLYNSFMDVWRFAQILGSIPTDSRIANE</sequence>
<keyword evidence="2 4" id="KW-0378">Hydrolase</keyword>
<dbReference type="Gene3D" id="3.90.1150.10">
    <property type="entry name" value="Aspartate Aminotransferase, domain 1"/>
    <property type="match status" value="1"/>
</dbReference>
<comment type="pathway">
    <text evidence="4 5">Amino-acid degradation; L-kynurenine degradation; L-alanine and anthranilate from L-kynurenine: step 1/1.</text>
</comment>
<feature type="binding site" evidence="4">
    <location>
        <position position="243"/>
    </location>
    <ligand>
        <name>pyridoxal 5'-phosphate</name>
        <dbReference type="ChEBI" id="CHEBI:597326"/>
    </ligand>
</feature>
<evidence type="ECO:0000256" key="1">
    <source>
        <dbReference type="ARBA" id="ARBA00022642"/>
    </source>
</evidence>
<dbReference type="InterPro" id="IPR015421">
    <property type="entry name" value="PyrdxlP-dep_Trfase_major"/>
</dbReference>
<dbReference type="PANTHER" id="PTHR14084:SF0">
    <property type="entry name" value="KYNURENINASE"/>
    <property type="match status" value="1"/>
</dbReference>
<comment type="caution">
    <text evidence="4">Lacks conserved residue(s) required for the propagation of feature annotation.</text>
</comment>
<proteinExistence type="inferred from homology"/>
<accession>A0AAJ6W078</accession>
<comment type="cofactor">
    <cofactor evidence="4 5">
        <name>pyridoxal 5'-phosphate</name>
        <dbReference type="ChEBI" id="CHEBI:597326"/>
    </cofactor>
</comment>
<feature type="binding site" evidence="4">
    <location>
        <position position="268"/>
    </location>
    <ligand>
        <name>pyridoxal 5'-phosphate</name>
        <dbReference type="ChEBI" id="CHEBI:597326"/>
    </ligand>
</feature>
<dbReference type="KEGG" id="goe:100903094"/>
<dbReference type="EC" id="3.7.1.3" evidence="4 5"/>
<dbReference type="Proteomes" id="UP000694867">
    <property type="component" value="Unplaced"/>
</dbReference>
<evidence type="ECO:0000313" key="7">
    <source>
        <dbReference type="RefSeq" id="XP_003747786.1"/>
    </source>
</evidence>
<comment type="function">
    <text evidence="4 5">Catalyzes the cleavage of L-kynurenine (L-Kyn) and L-3-hydroxykynurenine (L-3OHKyn) into anthranilic acid (AA) and 3-hydroxyanthranilic acid (3-OHAA), respectively.</text>
</comment>
<dbReference type="GO" id="GO:0019805">
    <property type="term" value="P:quinolinate biosynthetic process"/>
    <property type="evidence" value="ECO:0007669"/>
    <property type="project" value="UniProtKB-UniRule"/>
</dbReference>
<evidence type="ECO:0000256" key="5">
    <source>
        <dbReference type="PIRNR" id="PIRNR038800"/>
    </source>
</evidence>
<gene>
    <name evidence="7" type="primary">LOC100903094</name>
</gene>
<comment type="catalytic activity">
    <reaction evidence="4 5">
        <text>L-kynurenine + H2O = anthranilate + L-alanine + H(+)</text>
        <dbReference type="Rhea" id="RHEA:16813"/>
        <dbReference type="ChEBI" id="CHEBI:15377"/>
        <dbReference type="ChEBI" id="CHEBI:15378"/>
        <dbReference type="ChEBI" id="CHEBI:16567"/>
        <dbReference type="ChEBI" id="CHEBI:57959"/>
        <dbReference type="ChEBI" id="CHEBI:57972"/>
        <dbReference type="EC" id="3.7.1.3"/>
    </reaction>
</comment>
<dbReference type="NCBIfam" id="TIGR01814">
    <property type="entry name" value="kynureninase"/>
    <property type="match status" value="1"/>
</dbReference>
<evidence type="ECO:0000256" key="2">
    <source>
        <dbReference type="ARBA" id="ARBA00022801"/>
    </source>
</evidence>
<dbReference type="GeneID" id="100903094"/>
<dbReference type="GO" id="GO:0019441">
    <property type="term" value="P:L-tryptophan catabolic process to kynurenine"/>
    <property type="evidence" value="ECO:0007669"/>
    <property type="project" value="TreeGrafter"/>
</dbReference>
<comment type="similarity">
    <text evidence="4 5">Belongs to the kynureninase family.</text>
</comment>
<dbReference type="InterPro" id="IPR015424">
    <property type="entry name" value="PyrdxlP-dep_Trfase"/>
</dbReference>
<dbReference type="PANTHER" id="PTHR14084">
    <property type="entry name" value="KYNURENINASE"/>
    <property type="match status" value="1"/>
</dbReference>
<dbReference type="SUPFAM" id="SSF53383">
    <property type="entry name" value="PLP-dependent transferases"/>
    <property type="match status" value="1"/>
</dbReference>
<dbReference type="Gene3D" id="3.40.640.10">
    <property type="entry name" value="Type I PLP-dependent aspartate aminotransferase-like (Major domain)"/>
    <property type="match status" value="1"/>
</dbReference>
<dbReference type="GO" id="GO:0005737">
    <property type="term" value="C:cytoplasm"/>
    <property type="evidence" value="ECO:0007669"/>
    <property type="project" value="UniProtKB-SubCell"/>
</dbReference>
<keyword evidence="6" id="KW-1185">Reference proteome</keyword>
<dbReference type="PIRSF" id="PIRSF038800">
    <property type="entry name" value="KYNU"/>
    <property type="match status" value="1"/>
</dbReference>
<comment type="pathway">
    <text evidence="4 5">Cofactor biosynthesis; NAD(+) biosynthesis; quinolinate from L-kynurenine: step 2/3.</text>
</comment>
<dbReference type="InterPro" id="IPR015422">
    <property type="entry name" value="PyrdxlP-dep_Trfase_small"/>
</dbReference>
<feature type="binding site" evidence="4">
    <location>
        <position position="246"/>
    </location>
    <ligand>
        <name>pyridoxal 5'-phosphate</name>
        <dbReference type="ChEBI" id="CHEBI:597326"/>
    </ligand>
</feature>
<dbReference type="AlphaFoldDB" id="A0AAJ6W078"/>
<dbReference type="GO" id="GO:0030429">
    <property type="term" value="F:kynureninase activity"/>
    <property type="evidence" value="ECO:0007669"/>
    <property type="project" value="UniProtKB-UniRule"/>
</dbReference>
<dbReference type="GO" id="GO:0030170">
    <property type="term" value="F:pyridoxal phosphate binding"/>
    <property type="evidence" value="ECO:0007669"/>
    <property type="project" value="UniProtKB-UniRule"/>
</dbReference>
<feature type="binding site" evidence="4">
    <location>
        <position position="131"/>
    </location>
    <ligand>
        <name>pyridoxal 5'-phosphate</name>
        <dbReference type="ChEBI" id="CHEBI:597326"/>
    </ligand>
</feature>
<reference evidence="7" key="1">
    <citation type="submission" date="2025-08" db="UniProtKB">
        <authorList>
            <consortium name="RefSeq"/>
        </authorList>
    </citation>
    <scope>IDENTIFICATION</scope>
</reference>
<keyword evidence="1 4" id="KW-0662">Pyridine nucleotide biosynthesis</keyword>